<name>A0AA88A495_FICCA</name>
<dbReference type="AlphaFoldDB" id="A0AA88A495"/>
<accession>A0AA88A495</accession>
<proteinExistence type="predicted"/>
<comment type="caution">
    <text evidence="1">The sequence shown here is derived from an EMBL/GenBank/DDBJ whole genome shotgun (WGS) entry which is preliminary data.</text>
</comment>
<protein>
    <submittedName>
        <fullName evidence="1">Uncharacterized protein</fullName>
    </submittedName>
</protein>
<organism evidence="1 2">
    <name type="scientific">Ficus carica</name>
    <name type="common">Common fig</name>
    <dbReference type="NCBI Taxonomy" id="3494"/>
    <lineage>
        <taxon>Eukaryota</taxon>
        <taxon>Viridiplantae</taxon>
        <taxon>Streptophyta</taxon>
        <taxon>Embryophyta</taxon>
        <taxon>Tracheophyta</taxon>
        <taxon>Spermatophyta</taxon>
        <taxon>Magnoliopsida</taxon>
        <taxon>eudicotyledons</taxon>
        <taxon>Gunneridae</taxon>
        <taxon>Pentapetalae</taxon>
        <taxon>rosids</taxon>
        <taxon>fabids</taxon>
        <taxon>Rosales</taxon>
        <taxon>Moraceae</taxon>
        <taxon>Ficeae</taxon>
        <taxon>Ficus</taxon>
    </lineage>
</organism>
<evidence type="ECO:0000313" key="2">
    <source>
        <dbReference type="Proteomes" id="UP001187192"/>
    </source>
</evidence>
<keyword evidence="2" id="KW-1185">Reference proteome</keyword>
<gene>
    <name evidence="1" type="ORF">TIFTF001_017062</name>
</gene>
<sequence>MALRLPIAAAPIREEVISGHVTALSKLEAIWRRDGRFGIGGDRCHPWLVSYWWR</sequence>
<dbReference type="Proteomes" id="UP001187192">
    <property type="component" value="Unassembled WGS sequence"/>
</dbReference>
<reference evidence="1" key="1">
    <citation type="submission" date="2023-07" db="EMBL/GenBank/DDBJ databases">
        <title>draft genome sequence of fig (Ficus carica).</title>
        <authorList>
            <person name="Takahashi T."/>
            <person name="Nishimura K."/>
        </authorList>
    </citation>
    <scope>NUCLEOTIDE SEQUENCE</scope>
</reference>
<dbReference type="EMBL" id="BTGU01000026">
    <property type="protein sequence ID" value="GMN47883.1"/>
    <property type="molecule type" value="Genomic_DNA"/>
</dbReference>
<evidence type="ECO:0000313" key="1">
    <source>
        <dbReference type="EMBL" id="GMN47883.1"/>
    </source>
</evidence>